<dbReference type="InterPro" id="IPR023561">
    <property type="entry name" value="Carbonic_anhydrase_a-class"/>
</dbReference>
<comment type="function">
    <text evidence="8">Reversible hydration of carbon dioxide.</text>
</comment>
<dbReference type="GO" id="GO:0005737">
    <property type="term" value="C:cytoplasm"/>
    <property type="evidence" value="ECO:0007669"/>
    <property type="project" value="TreeGrafter"/>
</dbReference>
<name>A0A2L2YAC2_PARTP</name>
<dbReference type="SMART" id="SM01057">
    <property type="entry name" value="Carb_anhydrase"/>
    <property type="match status" value="1"/>
</dbReference>
<keyword evidence="5 8" id="KW-0862">Zinc</keyword>
<evidence type="ECO:0000256" key="4">
    <source>
        <dbReference type="ARBA" id="ARBA00022723"/>
    </source>
</evidence>
<dbReference type="InterPro" id="IPR036398">
    <property type="entry name" value="CA_dom_sf"/>
</dbReference>
<evidence type="ECO:0000313" key="10">
    <source>
        <dbReference type="EMBL" id="LAA04937.1"/>
    </source>
</evidence>
<evidence type="ECO:0000256" key="1">
    <source>
        <dbReference type="ARBA" id="ARBA00001947"/>
    </source>
</evidence>
<dbReference type="OrthoDB" id="429145at2759"/>
<dbReference type="PROSITE" id="PS00162">
    <property type="entry name" value="ALPHA_CA_1"/>
    <property type="match status" value="1"/>
</dbReference>
<sequence length="242" mass="27356">MQSPVDIKTTLVCQDSQLMQRPLYWNYVPNNCKSLLNTGGGWKVTVEGQGSCLTGGPLANSYQLLQFHSHWGRCPNSGSEHTVDGRAYACELHLVHWNVDLYNSPEEATTSPQGLAVIGVFFEVGRKNRELSKITDILHEIRNKGDECPITEAINPASFFPDDLEYWTYEGSLTTPPYSESVTWIVFKKPIEISEKQLEILRFMNSSSAEICDDGYPVFKKVEDNCRVVQPMNGREIREAPY</sequence>
<accession>A0A2L2YAC2</accession>
<dbReference type="InterPro" id="IPR018338">
    <property type="entry name" value="Carbonic_anhydrase_a-class_CS"/>
</dbReference>
<dbReference type="EMBL" id="IAAA01012648">
    <property type="protein sequence ID" value="LAA04937.1"/>
    <property type="molecule type" value="mRNA"/>
</dbReference>
<dbReference type="GO" id="GO:0008270">
    <property type="term" value="F:zinc ion binding"/>
    <property type="evidence" value="ECO:0007669"/>
    <property type="project" value="UniProtKB-UniRule"/>
</dbReference>
<dbReference type="GO" id="GO:0004089">
    <property type="term" value="F:carbonate dehydratase activity"/>
    <property type="evidence" value="ECO:0007669"/>
    <property type="project" value="UniProtKB-UniRule"/>
</dbReference>
<protein>
    <recommendedName>
        <fullName evidence="3 8">Carbonic anhydrase</fullName>
        <ecNumber evidence="3 8">4.2.1.1</ecNumber>
    </recommendedName>
</protein>
<reference evidence="10" key="1">
    <citation type="journal article" date="2016" name="Mol. Ecol. Resour.">
        <title>Evaluation of the impact of RNA preservation methods of spiders for de novo transcriptome assembly.</title>
        <authorList>
            <person name="Kono N."/>
            <person name="Nakamura H."/>
            <person name="Ito Y."/>
            <person name="Tomita M."/>
            <person name="Arakawa K."/>
        </authorList>
    </citation>
    <scope>NUCLEOTIDE SEQUENCE</scope>
    <source>
        <tissue evidence="10">Whole body</tissue>
    </source>
</reference>
<evidence type="ECO:0000256" key="3">
    <source>
        <dbReference type="ARBA" id="ARBA00012925"/>
    </source>
</evidence>
<dbReference type="InterPro" id="IPR001148">
    <property type="entry name" value="CA_dom"/>
</dbReference>
<dbReference type="KEGG" id="ptep:107452229"/>
<dbReference type="PANTHER" id="PTHR18952">
    <property type="entry name" value="CARBONIC ANHYDRASE"/>
    <property type="match status" value="1"/>
</dbReference>
<evidence type="ECO:0000256" key="8">
    <source>
        <dbReference type="RuleBase" id="RU367011"/>
    </source>
</evidence>
<keyword evidence="6 8" id="KW-0456">Lyase</keyword>
<dbReference type="PROSITE" id="PS51144">
    <property type="entry name" value="ALPHA_CA_2"/>
    <property type="match status" value="1"/>
</dbReference>
<feature type="domain" description="Alpha-carbonic anhydrase" evidence="9">
    <location>
        <begin position="1"/>
        <end position="241"/>
    </location>
</feature>
<evidence type="ECO:0000256" key="7">
    <source>
        <dbReference type="ARBA" id="ARBA00048348"/>
    </source>
</evidence>
<dbReference type="GeneID" id="107452229"/>
<dbReference type="Gene3D" id="3.10.200.10">
    <property type="entry name" value="Alpha carbonic anhydrase"/>
    <property type="match status" value="1"/>
</dbReference>
<dbReference type="AlphaFoldDB" id="A0A2L2YAC2"/>
<dbReference type="OMA" id="HAYCMLK"/>
<evidence type="ECO:0000259" key="9">
    <source>
        <dbReference type="PROSITE" id="PS51144"/>
    </source>
</evidence>
<organism evidence="10">
    <name type="scientific">Parasteatoda tepidariorum</name>
    <name type="common">Common house spider</name>
    <name type="synonym">Achaearanea tepidariorum</name>
    <dbReference type="NCBI Taxonomy" id="114398"/>
    <lineage>
        <taxon>Eukaryota</taxon>
        <taxon>Metazoa</taxon>
        <taxon>Ecdysozoa</taxon>
        <taxon>Arthropoda</taxon>
        <taxon>Chelicerata</taxon>
        <taxon>Arachnida</taxon>
        <taxon>Araneae</taxon>
        <taxon>Araneomorphae</taxon>
        <taxon>Entelegynae</taxon>
        <taxon>Araneoidea</taxon>
        <taxon>Theridiidae</taxon>
        <taxon>Parasteatoda</taxon>
    </lineage>
</organism>
<keyword evidence="4 8" id="KW-0479">Metal-binding</keyword>
<dbReference type="CDD" id="cd00326">
    <property type="entry name" value="alpha_CA"/>
    <property type="match status" value="1"/>
</dbReference>
<dbReference type="EC" id="4.2.1.1" evidence="3 8"/>
<dbReference type="SUPFAM" id="SSF51069">
    <property type="entry name" value="Carbonic anhydrase"/>
    <property type="match status" value="1"/>
</dbReference>
<comment type="catalytic activity">
    <reaction evidence="7 8">
        <text>hydrogencarbonate + H(+) = CO2 + H2O</text>
        <dbReference type="Rhea" id="RHEA:10748"/>
        <dbReference type="ChEBI" id="CHEBI:15377"/>
        <dbReference type="ChEBI" id="CHEBI:15378"/>
        <dbReference type="ChEBI" id="CHEBI:16526"/>
        <dbReference type="ChEBI" id="CHEBI:17544"/>
        <dbReference type="EC" id="4.2.1.1"/>
    </reaction>
</comment>
<dbReference type="RefSeq" id="XP_042910410.1">
    <property type="nucleotide sequence ID" value="XM_043054476.2"/>
</dbReference>
<evidence type="ECO:0000256" key="2">
    <source>
        <dbReference type="ARBA" id="ARBA00010718"/>
    </source>
</evidence>
<dbReference type="Pfam" id="PF00194">
    <property type="entry name" value="Carb_anhydrase"/>
    <property type="match status" value="1"/>
</dbReference>
<dbReference type="PANTHER" id="PTHR18952:SF141">
    <property type="entry name" value="CARBONIC ANHYDRASE"/>
    <property type="match status" value="1"/>
</dbReference>
<dbReference type="RefSeq" id="XP_042910411.1">
    <property type="nucleotide sequence ID" value="XM_043054477.2"/>
</dbReference>
<proteinExistence type="evidence at transcript level"/>
<dbReference type="EMBL" id="IAAA01012646">
    <property type="protein sequence ID" value="LAA04926.1"/>
    <property type="molecule type" value="mRNA"/>
</dbReference>
<dbReference type="EMBL" id="IAAA01012647">
    <property type="protein sequence ID" value="LAA04932.1"/>
    <property type="molecule type" value="mRNA"/>
</dbReference>
<evidence type="ECO:0000256" key="6">
    <source>
        <dbReference type="ARBA" id="ARBA00023239"/>
    </source>
</evidence>
<comment type="cofactor">
    <cofactor evidence="1 8">
        <name>Zn(2+)</name>
        <dbReference type="ChEBI" id="CHEBI:29105"/>
    </cofactor>
</comment>
<comment type="similarity">
    <text evidence="2 8">Belongs to the alpha-carbonic anhydrase family.</text>
</comment>
<evidence type="ECO:0000256" key="5">
    <source>
        <dbReference type="ARBA" id="ARBA00022833"/>
    </source>
</evidence>